<evidence type="ECO:0000259" key="2">
    <source>
        <dbReference type="Pfam" id="PF00675"/>
    </source>
</evidence>
<dbReference type="Pfam" id="PF00675">
    <property type="entry name" value="Peptidase_M16"/>
    <property type="match status" value="2"/>
</dbReference>
<dbReference type="EMBL" id="JBHUIT010000002">
    <property type="protein sequence ID" value="MFD2255577.1"/>
    <property type="molecule type" value="Genomic_DNA"/>
</dbReference>
<comment type="caution">
    <text evidence="4">The sequence shown here is derived from an EMBL/GenBank/DDBJ whole genome shotgun (WGS) entry which is preliminary data.</text>
</comment>
<dbReference type="InterPro" id="IPR007863">
    <property type="entry name" value="Peptidase_M16_C"/>
</dbReference>
<gene>
    <name evidence="4" type="ORF">ACFSSA_02720</name>
</gene>
<sequence length="837" mass="90925">MDYPLTKATRHTLPNGLTLILDPDPSAPVISVQAWVATGSIHEDKMLGTGLSHFLEHMVFKGTRDFSSDELAQAVQAGGGHWNAYTTFDRTVYYIDGPSHSLETFLKCLTGLVFFPTLPEADFGNEQDVIRREIDMGLDDPDNASIRLLLSTAFTVDARRHPVIGHRHLFDEISHADLVSYHRSRYTPDHTHIVISGDFDAAEARALVIAMTADCKIVSGPEPHIQRDPRQIGPRENTATFDIPTSRLCLSWKTPALDHPDTPAYDILAAILGRGRSSRLYTALRDRRELALEISAWTWNGPDEEGLFAISAEAEPEKRGELKAAILAELADLPASPLDEEIAKAKRQIAISQFRTLTSASGRASDLASNWHEARDLNYTRAYLAEINAVTAADIRRVSQLLTERRLTFTSLDPENFAHTAAVEEKTTTVEPVTTHTLSNGLRIALLPDHRVPLIHLQAAVGAGLLSETPVSNGLNQLLASTLTKGTLSRSAADIALSLETLGASIGASTGNNALLVSASGLAADLVSIIDIFADVIINPSFPSDAIEREKTSQLASLKEAQTDPLHTCFHQVRKTHFAGTGYGLDPLGSLQTLPEISRLDLSAHHALHFNASNTTLAISGDFNSTELIELLETHFSTLPEGEKWAPPASKVNPGKSAETTLPKKQAVLAIAYPGADVSSDDKHALAFINEYASDMAGPLFGRIREELGLAYRVGATQFLGYDQGLFTFYMATSPEQIGLATEELQKEIGKIASQGIPDEAFERVRSTVLSGAAIQQQSSSSNARHAALDLLFGNPADSYLLLPEIYQNLRVETVRETARRIFAVPPTVSTVLGEKA</sequence>
<evidence type="ECO:0000313" key="4">
    <source>
        <dbReference type="EMBL" id="MFD2255577.1"/>
    </source>
</evidence>
<keyword evidence="5" id="KW-1185">Reference proteome</keyword>
<reference evidence="5" key="1">
    <citation type="journal article" date="2019" name="Int. J. Syst. Evol. Microbiol.">
        <title>The Global Catalogue of Microorganisms (GCM) 10K type strain sequencing project: providing services to taxonomists for standard genome sequencing and annotation.</title>
        <authorList>
            <consortium name="The Broad Institute Genomics Platform"/>
            <consortium name="The Broad Institute Genome Sequencing Center for Infectious Disease"/>
            <person name="Wu L."/>
            <person name="Ma J."/>
        </authorList>
    </citation>
    <scope>NUCLEOTIDE SEQUENCE [LARGE SCALE GENOMIC DNA]</scope>
    <source>
        <strain evidence="5">CGMCC 4.7106</strain>
    </source>
</reference>
<dbReference type="SUPFAM" id="SSF63411">
    <property type="entry name" value="LuxS/MPP-like metallohydrolase"/>
    <property type="match status" value="4"/>
</dbReference>
<dbReference type="PANTHER" id="PTHR11851:SF49">
    <property type="entry name" value="MITOCHONDRIAL-PROCESSING PEPTIDASE SUBUNIT ALPHA"/>
    <property type="match status" value="1"/>
</dbReference>
<dbReference type="InterPro" id="IPR050361">
    <property type="entry name" value="MPP/UQCRC_Complex"/>
</dbReference>
<accession>A0ABW5D3F0</accession>
<dbReference type="InterPro" id="IPR011765">
    <property type="entry name" value="Pept_M16_N"/>
</dbReference>
<dbReference type="RefSeq" id="WP_386818234.1">
    <property type="nucleotide sequence ID" value="NZ_JBHUIT010000002.1"/>
</dbReference>
<evidence type="ECO:0000259" key="3">
    <source>
        <dbReference type="Pfam" id="PF05193"/>
    </source>
</evidence>
<dbReference type="InterPro" id="IPR011249">
    <property type="entry name" value="Metalloenz_LuxS/M16"/>
</dbReference>
<comment type="similarity">
    <text evidence="1">Belongs to the peptidase M16 family.</text>
</comment>
<dbReference type="Gene3D" id="3.30.830.10">
    <property type="entry name" value="Metalloenzyme, LuxS/M16 peptidase-like"/>
    <property type="match status" value="4"/>
</dbReference>
<proteinExistence type="inferred from homology"/>
<feature type="domain" description="Peptidase M16 N-terminal" evidence="2">
    <location>
        <begin position="22"/>
        <end position="163"/>
    </location>
</feature>
<evidence type="ECO:0000313" key="5">
    <source>
        <dbReference type="Proteomes" id="UP001597375"/>
    </source>
</evidence>
<evidence type="ECO:0000256" key="1">
    <source>
        <dbReference type="ARBA" id="ARBA00007261"/>
    </source>
</evidence>
<feature type="domain" description="Peptidase M16 C-terminal" evidence="3">
    <location>
        <begin position="597"/>
        <end position="767"/>
    </location>
</feature>
<dbReference type="Pfam" id="PF05193">
    <property type="entry name" value="Peptidase_M16_C"/>
    <property type="match status" value="2"/>
</dbReference>
<name>A0ABW5D3F0_9BACT</name>
<feature type="domain" description="Peptidase M16 C-terminal" evidence="3">
    <location>
        <begin position="173"/>
        <end position="348"/>
    </location>
</feature>
<dbReference type="PANTHER" id="PTHR11851">
    <property type="entry name" value="METALLOPROTEASE"/>
    <property type="match status" value="1"/>
</dbReference>
<feature type="domain" description="Peptidase M16 N-terminal" evidence="2">
    <location>
        <begin position="460"/>
        <end position="584"/>
    </location>
</feature>
<organism evidence="4 5">
    <name type="scientific">Luteolibacter algae</name>
    <dbReference type="NCBI Taxonomy" id="454151"/>
    <lineage>
        <taxon>Bacteria</taxon>
        <taxon>Pseudomonadati</taxon>
        <taxon>Verrucomicrobiota</taxon>
        <taxon>Verrucomicrobiia</taxon>
        <taxon>Verrucomicrobiales</taxon>
        <taxon>Verrucomicrobiaceae</taxon>
        <taxon>Luteolibacter</taxon>
    </lineage>
</organism>
<dbReference type="Proteomes" id="UP001597375">
    <property type="component" value="Unassembled WGS sequence"/>
</dbReference>
<protein>
    <submittedName>
        <fullName evidence="4">M16 family metallopeptidase</fullName>
    </submittedName>
</protein>